<dbReference type="PANTHER" id="PTHR18952:SF265">
    <property type="entry name" value="CARBONIC ANHYDRASE"/>
    <property type="match status" value="1"/>
</dbReference>
<evidence type="ECO:0000259" key="9">
    <source>
        <dbReference type="PROSITE" id="PS51144"/>
    </source>
</evidence>
<dbReference type="SUPFAM" id="SSF51069">
    <property type="entry name" value="Carbonic anhydrase"/>
    <property type="match status" value="1"/>
</dbReference>
<organism evidence="10 11">
    <name type="scientific">Ramazzottius varieornatus</name>
    <name type="common">Water bear</name>
    <name type="synonym">Tardigrade</name>
    <dbReference type="NCBI Taxonomy" id="947166"/>
    <lineage>
        <taxon>Eukaryota</taxon>
        <taxon>Metazoa</taxon>
        <taxon>Ecdysozoa</taxon>
        <taxon>Tardigrada</taxon>
        <taxon>Eutardigrada</taxon>
        <taxon>Parachela</taxon>
        <taxon>Hypsibioidea</taxon>
        <taxon>Ramazzottiidae</taxon>
        <taxon>Ramazzottius</taxon>
    </lineage>
</organism>
<evidence type="ECO:0000256" key="6">
    <source>
        <dbReference type="ARBA" id="ARBA00023239"/>
    </source>
</evidence>
<dbReference type="GO" id="GO:0005886">
    <property type="term" value="C:plasma membrane"/>
    <property type="evidence" value="ECO:0007669"/>
    <property type="project" value="TreeGrafter"/>
</dbReference>
<evidence type="ECO:0000256" key="5">
    <source>
        <dbReference type="ARBA" id="ARBA00022833"/>
    </source>
</evidence>
<evidence type="ECO:0000256" key="2">
    <source>
        <dbReference type="ARBA" id="ARBA00010718"/>
    </source>
</evidence>
<evidence type="ECO:0000313" key="11">
    <source>
        <dbReference type="Proteomes" id="UP000186922"/>
    </source>
</evidence>
<feature type="chain" id="PRO_5025099736" description="Carbonic anhydrase" evidence="8">
    <location>
        <begin position="18"/>
        <end position="354"/>
    </location>
</feature>
<evidence type="ECO:0000256" key="1">
    <source>
        <dbReference type="ARBA" id="ARBA00002904"/>
    </source>
</evidence>
<dbReference type="PROSITE" id="PS51144">
    <property type="entry name" value="ALPHA_CA_2"/>
    <property type="match status" value="1"/>
</dbReference>
<reference evidence="10 11" key="1">
    <citation type="journal article" date="2016" name="Nat. Commun.">
        <title>Extremotolerant tardigrade genome and improved radiotolerance of human cultured cells by tardigrade-unique protein.</title>
        <authorList>
            <person name="Hashimoto T."/>
            <person name="Horikawa D.D."/>
            <person name="Saito Y."/>
            <person name="Kuwahara H."/>
            <person name="Kozuka-Hata H."/>
            <person name="Shin-I T."/>
            <person name="Minakuchi Y."/>
            <person name="Ohishi K."/>
            <person name="Motoyama A."/>
            <person name="Aizu T."/>
            <person name="Enomoto A."/>
            <person name="Kondo K."/>
            <person name="Tanaka S."/>
            <person name="Hara Y."/>
            <person name="Koshikawa S."/>
            <person name="Sagara H."/>
            <person name="Miura T."/>
            <person name="Yokobori S."/>
            <person name="Miyagawa K."/>
            <person name="Suzuki Y."/>
            <person name="Kubo T."/>
            <person name="Oyama M."/>
            <person name="Kohara Y."/>
            <person name="Fujiyama A."/>
            <person name="Arakawa K."/>
            <person name="Katayama T."/>
            <person name="Toyoda A."/>
            <person name="Kunieda T."/>
        </authorList>
    </citation>
    <scope>NUCLEOTIDE SEQUENCE [LARGE SCALE GENOMIC DNA]</scope>
    <source>
        <strain evidence="10 11">YOKOZUNA-1</strain>
    </source>
</reference>
<comment type="caution">
    <text evidence="10">The sequence shown here is derived from an EMBL/GenBank/DDBJ whole genome shotgun (WGS) entry which is preliminary data.</text>
</comment>
<evidence type="ECO:0000256" key="8">
    <source>
        <dbReference type="RuleBase" id="RU367011"/>
    </source>
</evidence>
<protein>
    <recommendedName>
        <fullName evidence="3 8">Carbonic anhydrase</fullName>
        <ecNumber evidence="3 8">4.2.1.1</ecNumber>
    </recommendedName>
</protein>
<dbReference type="PANTHER" id="PTHR18952">
    <property type="entry name" value="CARBONIC ANHYDRASE"/>
    <property type="match status" value="1"/>
</dbReference>
<dbReference type="Pfam" id="PF00194">
    <property type="entry name" value="Carb_anhydrase"/>
    <property type="match status" value="1"/>
</dbReference>
<dbReference type="InterPro" id="IPR023561">
    <property type="entry name" value="Carbonic_anhydrase_a-class"/>
</dbReference>
<evidence type="ECO:0000256" key="4">
    <source>
        <dbReference type="ARBA" id="ARBA00022723"/>
    </source>
</evidence>
<dbReference type="InterPro" id="IPR018338">
    <property type="entry name" value="Carbonic_anhydrase_a-class_CS"/>
</dbReference>
<accession>A0A1D1UL76</accession>
<keyword evidence="8" id="KW-0732">Signal</keyword>
<evidence type="ECO:0000256" key="7">
    <source>
        <dbReference type="ARBA" id="ARBA00048348"/>
    </source>
</evidence>
<dbReference type="AlphaFoldDB" id="A0A1D1UL76"/>
<dbReference type="EMBL" id="BDGG01000001">
    <property type="protein sequence ID" value="GAU89155.1"/>
    <property type="molecule type" value="Genomic_DNA"/>
</dbReference>
<dbReference type="PROSITE" id="PS00162">
    <property type="entry name" value="ALPHA_CA_1"/>
    <property type="match status" value="1"/>
</dbReference>
<dbReference type="CDD" id="cd00326">
    <property type="entry name" value="alpha_CA"/>
    <property type="match status" value="1"/>
</dbReference>
<dbReference type="InterPro" id="IPR001148">
    <property type="entry name" value="CA_dom"/>
</dbReference>
<dbReference type="EC" id="4.2.1.1" evidence="3 8"/>
<keyword evidence="6 8" id="KW-0456">Lyase</keyword>
<keyword evidence="11" id="KW-1185">Reference proteome</keyword>
<dbReference type="InterPro" id="IPR036398">
    <property type="entry name" value="CA_dom_sf"/>
</dbReference>
<dbReference type="Proteomes" id="UP000186922">
    <property type="component" value="Unassembled WGS sequence"/>
</dbReference>
<evidence type="ECO:0000256" key="3">
    <source>
        <dbReference type="ARBA" id="ARBA00012925"/>
    </source>
</evidence>
<dbReference type="GO" id="GO:0008270">
    <property type="term" value="F:zinc ion binding"/>
    <property type="evidence" value="ECO:0007669"/>
    <property type="project" value="UniProtKB-UniRule"/>
</dbReference>
<comment type="similarity">
    <text evidence="2 8">Belongs to the alpha-carbonic anhydrase family.</text>
</comment>
<sequence length="354" mass="39482">MLPHLFIFCVFFCSYDAKLSTAASAGDSLLGNALATSGVTTVPRWGYREKADELTPLTWQVQYPVCGTGERQSPIDIESNAVQVDRGLQPIRFTNYQVEPVDAVWQVVNNGQVVQLSSTGFPKTATPGLTDGSFNADYEFLQLHFHWGASDDLGSEHVIDGRHYPIELHIVHQKVRDTNPQDSTGLTVLGVLFEVAPTGSAQAVQNPNFQLLMQAVGAVVDPGPSINMTLRGFSLDDLLPTSLKGSTMYSDAYYRYLGSLTTPPCSETVVWSVLKDHLFITEEQMQTFRRLRKRAGFEGPDNRLSGNFRPVQRLNGRIIRMYDPSGMIMTSNPRPGFNRVFPSWWRLVEYPRNG</sequence>
<dbReference type="SMART" id="SM01057">
    <property type="entry name" value="Carb_anhydrase"/>
    <property type="match status" value="1"/>
</dbReference>
<keyword evidence="4 8" id="KW-0479">Metal-binding</keyword>
<dbReference type="STRING" id="947166.A0A1D1UL76"/>
<feature type="signal peptide" evidence="8">
    <location>
        <begin position="1"/>
        <end position="17"/>
    </location>
</feature>
<evidence type="ECO:0000313" key="10">
    <source>
        <dbReference type="EMBL" id="GAU89155.1"/>
    </source>
</evidence>
<proteinExistence type="inferred from homology"/>
<gene>
    <name evidence="10" type="primary">RvY_01739-1</name>
    <name evidence="10" type="synonym">RvY_01739.1</name>
    <name evidence="10" type="ORF">RvY_01739</name>
</gene>
<comment type="catalytic activity">
    <reaction evidence="7 8">
        <text>hydrogencarbonate + H(+) = CO2 + H2O</text>
        <dbReference type="Rhea" id="RHEA:10748"/>
        <dbReference type="ChEBI" id="CHEBI:15377"/>
        <dbReference type="ChEBI" id="CHEBI:15378"/>
        <dbReference type="ChEBI" id="CHEBI:16526"/>
        <dbReference type="ChEBI" id="CHEBI:17544"/>
        <dbReference type="EC" id="4.2.1.1"/>
    </reaction>
</comment>
<name>A0A1D1UL76_RAMVA</name>
<keyword evidence="5 8" id="KW-0862">Zinc</keyword>
<dbReference type="GO" id="GO:0004089">
    <property type="term" value="F:carbonate dehydratase activity"/>
    <property type="evidence" value="ECO:0007669"/>
    <property type="project" value="UniProtKB-UniRule"/>
</dbReference>
<feature type="domain" description="Alpha-carbonic anhydrase" evidence="9">
    <location>
        <begin position="43"/>
        <end position="323"/>
    </location>
</feature>
<dbReference type="OrthoDB" id="429145at2759"/>
<comment type="cofactor">
    <cofactor evidence="8">
        <name>Zn(2+)</name>
        <dbReference type="ChEBI" id="CHEBI:29105"/>
    </cofactor>
</comment>
<comment type="function">
    <text evidence="1 8">Reversible hydration of carbon dioxide.</text>
</comment>
<dbReference type="Gene3D" id="3.10.200.10">
    <property type="entry name" value="Alpha carbonic anhydrase"/>
    <property type="match status" value="1"/>
</dbReference>